<dbReference type="CDD" id="cd00130">
    <property type="entry name" value="PAS"/>
    <property type="match status" value="2"/>
</dbReference>
<dbReference type="AlphaFoldDB" id="A0A0W0ZFU5"/>
<dbReference type="PROSITE" id="PS50112">
    <property type="entry name" value="PAS"/>
    <property type="match status" value="2"/>
</dbReference>
<dbReference type="PROSITE" id="PS50110">
    <property type="entry name" value="RESPONSE_REGULATORY"/>
    <property type="match status" value="1"/>
</dbReference>
<keyword evidence="9 22" id="KW-0418">Kinase</keyword>
<keyword evidence="11" id="KW-1133">Transmembrane helix</keyword>
<evidence type="ECO:0000256" key="16">
    <source>
        <dbReference type="SAM" id="Coils"/>
    </source>
</evidence>
<feature type="domain" description="Histidine kinase" evidence="17">
    <location>
        <begin position="273"/>
        <end position="495"/>
    </location>
</feature>
<evidence type="ECO:0000259" key="21">
    <source>
        <dbReference type="PROSITE" id="PS50894"/>
    </source>
</evidence>
<keyword evidence="7" id="KW-0808">Transferase</keyword>
<evidence type="ECO:0000256" key="9">
    <source>
        <dbReference type="ARBA" id="ARBA00022777"/>
    </source>
</evidence>
<evidence type="ECO:0000256" key="14">
    <source>
        <dbReference type="PROSITE-ProRule" id="PRU00110"/>
    </source>
</evidence>
<dbReference type="InterPro" id="IPR036097">
    <property type="entry name" value="HisK_dim/P_sf"/>
</dbReference>
<comment type="subcellular location">
    <subcellularLocation>
        <location evidence="2">Cell inner membrane</location>
        <topology evidence="2">Multi-pass membrane protein</topology>
    </subcellularLocation>
</comment>
<evidence type="ECO:0000313" key="22">
    <source>
        <dbReference type="EMBL" id="KTD68002.1"/>
    </source>
</evidence>
<feature type="domain" description="PAC" evidence="20">
    <location>
        <begin position="84"/>
        <end position="134"/>
    </location>
</feature>
<proteinExistence type="predicted"/>
<feature type="modified residue" description="4-aspartylphosphate" evidence="15">
    <location>
        <position position="577"/>
    </location>
</feature>
<dbReference type="GO" id="GO:0000155">
    <property type="term" value="F:phosphorelay sensor kinase activity"/>
    <property type="evidence" value="ECO:0007669"/>
    <property type="project" value="InterPro"/>
</dbReference>
<evidence type="ECO:0000259" key="20">
    <source>
        <dbReference type="PROSITE" id="PS50113"/>
    </source>
</evidence>
<dbReference type="PANTHER" id="PTHR43047:SF72">
    <property type="entry name" value="OSMOSENSING HISTIDINE PROTEIN KINASE SLN1"/>
    <property type="match status" value="1"/>
</dbReference>
<dbReference type="Pfam" id="PF00512">
    <property type="entry name" value="HisKA"/>
    <property type="match status" value="1"/>
</dbReference>
<dbReference type="RefSeq" id="WP_058510129.1">
    <property type="nucleotide sequence ID" value="NZ_LNYY01000019.1"/>
</dbReference>
<evidence type="ECO:0000259" key="17">
    <source>
        <dbReference type="PROSITE" id="PS50109"/>
    </source>
</evidence>
<evidence type="ECO:0000256" key="10">
    <source>
        <dbReference type="ARBA" id="ARBA00022840"/>
    </source>
</evidence>
<evidence type="ECO:0000259" key="19">
    <source>
        <dbReference type="PROSITE" id="PS50112"/>
    </source>
</evidence>
<feature type="modified residue" description="Phosphohistidine" evidence="14">
    <location>
        <position position="737"/>
    </location>
</feature>
<dbReference type="PATRIC" id="fig|947033.5.peg.1238"/>
<protein>
    <recommendedName>
        <fullName evidence="3">histidine kinase</fullName>
        <ecNumber evidence="3">2.7.13.3</ecNumber>
    </recommendedName>
</protein>
<dbReference type="Gene3D" id="1.10.287.130">
    <property type="match status" value="1"/>
</dbReference>
<dbReference type="Gene3D" id="3.30.565.10">
    <property type="entry name" value="Histidine kinase-like ATPase, C-terminal domain"/>
    <property type="match status" value="1"/>
</dbReference>
<gene>
    <name evidence="22" type="ORF">Lste_1160</name>
</gene>
<dbReference type="PROSITE" id="PS50113">
    <property type="entry name" value="PAC"/>
    <property type="match status" value="2"/>
</dbReference>
<dbReference type="PRINTS" id="PR00344">
    <property type="entry name" value="BCTRLSENSOR"/>
</dbReference>
<dbReference type="Gene3D" id="3.30.450.20">
    <property type="entry name" value="PAS domain"/>
    <property type="match status" value="2"/>
</dbReference>
<evidence type="ECO:0000256" key="2">
    <source>
        <dbReference type="ARBA" id="ARBA00004429"/>
    </source>
</evidence>
<dbReference type="SUPFAM" id="SSF47384">
    <property type="entry name" value="Homodimeric domain of signal transducing histidine kinase"/>
    <property type="match status" value="1"/>
</dbReference>
<dbReference type="CDD" id="cd16922">
    <property type="entry name" value="HATPase_EvgS-ArcB-TorS-like"/>
    <property type="match status" value="1"/>
</dbReference>
<dbReference type="SUPFAM" id="SSF55785">
    <property type="entry name" value="PYP-like sensor domain (PAS domain)"/>
    <property type="match status" value="2"/>
</dbReference>
<feature type="domain" description="PAC" evidence="20">
    <location>
        <begin position="203"/>
        <end position="255"/>
    </location>
</feature>
<dbReference type="InterPro" id="IPR036641">
    <property type="entry name" value="HPT_dom_sf"/>
</dbReference>
<keyword evidence="10" id="KW-0067">ATP-binding</keyword>
<evidence type="ECO:0000259" key="18">
    <source>
        <dbReference type="PROSITE" id="PS50110"/>
    </source>
</evidence>
<evidence type="ECO:0000256" key="13">
    <source>
        <dbReference type="ARBA" id="ARBA00023136"/>
    </source>
</evidence>
<keyword evidence="23" id="KW-1185">Reference proteome</keyword>
<sequence length="794" mass="89340">MDSQLSYFLHLSSIIESMPDALVIIDNNGRIILINGQTEKLFGYARTELLGQHVEQLMPKRYHSKHVHHRDHYFVAPKMRSMGSELELFGIKKNGTEFPVEISLSPLKTDDGTFALAAVRDIGIRKKVEAKFKSILEATPDCLVVINNEGEIVLVNNRTEQLFGHKPNELIGQNIECLIPERFHGNHVHHRNNYFSEPRVRPMGAGLALYGQHKKGHEFPVAISLSPLETEDGLLALAAVRDISEQKQLEEQLQRKNKELEQQNRLKTEFLANMSHDIRSPLTGVIGMSKLLEDIVEDPNQKQYAQWLSDSAKQLLNMLNVILDTVSAENVNEAALHEEPFELNQIIQEILQLVRPSTITKGIDLKTHIDENIPPSLVGDHLKLRRILLNLLGNAIKFTKVGHITIEVMLLKQMKTHALLHFSVTDTGIGIPYELQDKVFNKFFRGTPSYKGVYRGHGLGLHIAQSYANLLGGQLLLTSEPGVGTTFYFDLLLKIGDDNHNQMLLNNKEKLQVTPTPLRSEAPSNAPKLLLIEDNYIALVSLESLVNQAGLRYSSANDAEQALELAKTETFDLIITDLGLPGLSGLELTQRIRAHEKKHHKIPVPIIGLTGHDENKIKNKCIKTGMNAAFTKPLNLETLEKIKSTYLTTTMQTASSTPKNKSKKLGPDLPDTEEELFKLDVFLLLDADSALTSMGNNATLLTQNLKFMMEQEIPKTIKALEKAYASGEWESIEKLAHQMKGGLVYCGAFKLIHACQYLERYHKAGYQKFLEPLYKQLCEVIDETKDAINQWLSR</sequence>
<dbReference type="Pfam" id="PF01627">
    <property type="entry name" value="Hpt"/>
    <property type="match status" value="1"/>
</dbReference>
<dbReference type="PROSITE" id="PS50109">
    <property type="entry name" value="HIS_KIN"/>
    <property type="match status" value="1"/>
</dbReference>
<dbReference type="Proteomes" id="UP000054926">
    <property type="component" value="Unassembled WGS sequence"/>
</dbReference>
<dbReference type="CDD" id="cd17546">
    <property type="entry name" value="REC_hyHK_CKI1_RcsC-like"/>
    <property type="match status" value="1"/>
</dbReference>
<dbReference type="Pfam" id="PF02518">
    <property type="entry name" value="HATPase_c"/>
    <property type="match status" value="1"/>
</dbReference>
<feature type="domain" description="Response regulatory" evidence="18">
    <location>
        <begin position="528"/>
        <end position="647"/>
    </location>
</feature>
<dbReference type="Pfam" id="PF00072">
    <property type="entry name" value="Response_reg"/>
    <property type="match status" value="1"/>
</dbReference>
<keyword evidence="10" id="KW-0547">Nucleotide-binding</keyword>
<accession>A0A0W0ZFU5</accession>
<dbReference type="PANTHER" id="PTHR43047">
    <property type="entry name" value="TWO-COMPONENT HISTIDINE PROTEIN KINASE"/>
    <property type="match status" value="1"/>
</dbReference>
<dbReference type="EMBL" id="LNYY01000019">
    <property type="protein sequence ID" value="KTD68002.1"/>
    <property type="molecule type" value="Genomic_DNA"/>
</dbReference>
<dbReference type="InterPro" id="IPR003661">
    <property type="entry name" value="HisK_dim/P_dom"/>
</dbReference>
<evidence type="ECO:0000256" key="11">
    <source>
        <dbReference type="ARBA" id="ARBA00022989"/>
    </source>
</evidence>
<evidence type="ECO:0000256" key="7">
    <source>
        <dbReference type="ARBA" id="ARBA00022679"/>
    </source>
</evidence>
<keyword evidence="12" id="KW-0902">Two-component regulatory system</keyword>
<keyword evidence="5" id="KW-0997">Cell inner membrane</keyword>
<dbReference type="CDD" id="cd00082">
    <property type="entry name" value="HisKA"/>
    <property type="match status" value="1"/>
</dbReference>
<dbReference type="InterPro" id="IPR036890">
    <property type="entry name" value="HATPase_C_sf"/>
</dbReference>
<feature type="domain" description="PAS" evidence="19">
    <location>
        <begin position="11"/>
        <end position="60"/>
    </location>
</feature>
<name>A0A0W0ZFU5_9GAMM</name>
<evidence type="ECO:0000256" key="6">
    <source>
        <dbReference type="ARBA" id="ARBA00022553"/>
    </source>
</evidence>
<evidence type="ECO:0000256" key="15">
    <source>
        <dbReference type="PROSITE-ProRule" id="PRU00169"/>
    </source>
</evidence>
<dbReference type="InterPro" id="IPR004358">
    <property type="entry name" value="Sig_transdc_His_kin-like_C"/>
</dbReference>
<dbReference type="GO" id="GO:0005886">
    <property type="term" value="C:plasma membrane"/>
    <property type="evidence" value="ECO:0007669"/>
    <property type="project" value="UniProtKB-SubCell"/>
</dbReference>
<keyword evidence="16" id="KW-0175">Coiled coil</keyword>
<dbReference type="InterPro" id="IPR005467">
    <property type="entry name" value="His_kinase_dom"/>
</dbReference>
<evidence type="ECO:0000256" key="3">
    <source>
        <dbReference type="ARBA" id="ARBA00012438"/>
    </source>
</evidence>
<dbReference type="InterPro" id="IPR000700">
    <property type="entry name" value="PAS-assoc_C"/>
</dbReference>
<dbReference type="SUPFAM" id="SSF52172">
    <property type="entry name" value="CheY-like"/>
    <property type="match status" value="1"/>
</dbReference>
<dbReference type="SMART" id="SM00387">
    <property type="entry name" value="HATPase_c"/>
    <property type="match status" value="1"/>
</dbReference>
<keyword evidence="8" id="KW-0812">Transmembrane</keyword>
<dbReference type="SMART" id="SM00091">
    <property type="entry name" value="PAS"/>
    <property type="match status" value="2"/>
</dbReference>
<comment type="catalytic activity">
    <reaction evidence="1">
        <text>ATP + protein L-histidine = ADP + protein N-phospho-L-histidine.</text>
        <dbReference type="EC" id="2.7.13.3"/>
    </reaction>
</comment>
<dbReference type="Gene3D" id="3.40.50.2300">
    <property type="match status" value="1"/>
</dbReference>
<dbReference type="SUPFAM" id="SSF55874">
    <property type="entry name" value="ATPase domain of HSP90 chaperone/DNA topoisomerase II/histidine kinase"/>
    <property type="match status" value="1"/>
</dbReference>
<evidence type="ECO:0000256" key="4">
    <source>
        <dbReference type="ARBA" id="ARBA00022475"/>
    </source>
</evidence>
<dbReference type="FunFam" id="3.30.565.10:FF:000010">
    <property type="entry name" value="Sensor histidine kinase RcsC"/>
    <property type="match status" value="1"/>
</dbReference>
<dbReference type="InterPro" id="IPR000014">
    <property type="entry name" value="PAS"/>
</dbReference>
<dbReference type="InterPro" id="IPR035965">
    <property type="entry name" value="PAS-like_dom_sf"/>
</dbReference>
<dbReference type="InterPro" id="IPR003594">
    <property type="entry name" value="HATPase_dom"/>
</dbReference>
<dbReference type="NCBIfam" id="TIGR00229">
    <property type="entry name" value="sensory_box"/>
    <property type="match status" value="2"/>
</dbReference>
<comment type="caution">
    <text evidence="22">The sequence shown here is derived from an EMBL/GenBank/DDBJ whole genome shotgun (WGS) entry which is preliminary data.</text>
</comment>
<reference evidence="22 23" key="1">
    <citation type="submission" date="2015-11" db="EMBL/GenBank/DDBJ databases">
        <title>Genomic analysis of 38 Legionella species identifies large and diverse effector repertoires.</title>
        <authorList>
            <person name="Burstein D."/>
            <person name="Amaro F."/>
            <person name="Zusman T."/>
            <person name="Lifshitz Z."/>
            <person name="Cohen O."/>
            <person name="Gilbert J.A."/>
            <person name="Pupko T."/>
            <person name="Shuman H.A."/>
            <person name="Segal G."/>
        </authorList>
    </citation>
    <scope>NUCLEOTIDE SEQUENCE [LARGE SCALE GENOMIC DNA]</scope>
    <source>
        <strain evidence="22 23">IMVS3376</strain>
    </source>
</reference>
<dbReference type="InterPro" id="IPR011006">
    <property type="entry name" value="CheY-like_superfamily"/>
</dbReference>
<dbReference type="InterPro" id="IPR008207">
    <property type="entry name" value="Sig_transdc_His_kin_Hpt_dom"/>
</dbReference>
<organism evidence="22 23">
    <name type="scientific">Legionella steelei</name>
    <dbReference type="NCBI Taxonomy" id="947033"/>
    <lineage>
        <taxon>Bacteria</taxon>
        <taxon>Pseudomonadati</taxon>
        <taxon>Pseudomonadota</taxon>
        <taxon>Gammaproteobacteria</taxon>
        <taxon>Legionellales</taxon>
        <taxon>Legionellaceae</taxon>
        <taxon>Legionella</taxon>
    </lineage>
</organism>
<dbReference type="SMART" id="SM00448">
    <property type="entry name" value="REC"/>
    <property type="match status" value="1"/>
</dbReference>
<keyword evidence="13" id="KW-0472">Membrane</keyword>
<keyword evidence="4" id="KW-1003">Cell membrane</keyword>
<evidence type="ECO:0000256" key="12">
    <source>
        <dbReference type="ARBA" id="ARBA00023012"/>
    </source>
</evidence>
<dbReference type="STRING" id="947033.Lste_1160"/>
<dbReference type="SMART" id="SM00388">
    <property type="entry name" value="HisKA"/>
    <property type="match status" value="1"/>
</dbReference>
<dbReference type="Pfam" id="PF13426">
    <property type="entry name" value="PAS_9"/>
    <property type="match status" value="2"/>
</dbReference>
<dbReference type="OrthoDB" id="9808408at2"/>
<dbReference type="SUPFAM" id="SSF47226">
    <property type="entry name" value="Histidine-containing phosphotransfer domain, HPT domain"/>
    <property type="match status" value="1"/>
</dbReference>
<dbReference type="InterPro" id="IPR001789">
    <property type="entry name" value="Sig_transdc_resp-reg_receiver"/>
</dbReference>
<evidence type="ECO:0000313" key="23">
    <source>
        <dbReference type="Proteomes" id="UP000054926"/>
    </source>
</evidence>
<dbReference type="Gene3D" id="1.20.120.160">
    <property type="entry name" value="HPT domain"/>
    <property type="match status" value="1"/>
</dbReference>
<evidence type="ECO:0000256" key="5">
    <source>
        <dbReference type="ARBA" id="ARBA00022519"/>
    </source>
</evidence>
<dbReference type="GO" id="GO:0009927">
    <property type="term" value="F:histidine phosphotransfer kinase activity"/>
    <property type="evidence" value="ECO:0007669"/>
    <property type="project" value="TreeGrafter"/>
</dbReference>
<keyword evidence="6 15" id="KW-0597">Phosphoprotein</keyword>
<evidence type="ECO:0000256" key="8">
    <source>
        <dbReference type="ARBA" id="ARBA00022692"/>
    </source>
</evidence>
<feature type="coiled-coil region" evidence="16">
    <location>
        <begin position="239"/>
        <end position="273"/>
    </location>
</feature>
<feature type="domain" description="HPt" evidence="21">
    <location>
        <begin position="698"/>
        <end position="791"/>
    </location>
</feature>
<dbReference type="PROSITE" id="PS50894">
    <property type="entry name" value="HPT"/>
    <property type="match status" value="1"/>
</dbReference>
<feature type="domain" description="PAS" evidence="19">
    <location>
        <begin position="128"/>
        <end position="181"/>
    </location>
</feature>
<dbReference type="EC" id="2.7.13.3" evidence="3"/>
<evidence type="ECO:0000256" key="1">
    <source>
        <dbReference type="ARBA" id="ARBA00000085"/>
    </source>
</evidence>